<dbReference type="AlphaFoldDB" id="A0A1H7N4I6"/>
<keyword evidence="2" id="KW-1185">Reference proteome</keyword>
<dbReference type="EMBL" id="FNZQ01000003">
    <property type="protein sequence ID" value="SEL18231.1"/>
    <property type="molecule type" value="Genomic_DNA"/>
</dbReference>
<protein>
    <submittedName>
        <fullName evidence="1">Uncharacterized protein</fullName>
    </submittedName>
</protein>
<dbReference type="Proteomes" id="UP000199283">
    <property type="component" value="Unassembled WGS sequence"/>
</dbReference>
<gene>
    <name evidence="1" type="ORF">SAMN04488526_2161</name>
</gene>
<proteinExistence type="predicted"/>
<reference evidence="1 2" key="1">
    <citation type="submission" date="2016-10" db="EMBL/GenBank/DDBJ databases">
        <authorList>
            <person name="de Groot N.N."/>
        </authorList>
    </citation>
    <scope>NUCLEOTIDE SEQUENCE [LARGE SCALE GENOMIC DNA]</scope>
    <source>
        <strain evidence="1 2">DSM 14858</strain>
    </source>
</reference>
<accession>A0A1H7N4I6</accession>
<name>A0A1H7N4I6_9RHOB</name>
<evidence type="ECO:0000313" key="1">
    <source>
        <dbReference type="EMBL" id="SEL18231.1"/>
    </source>
</evidence>
<organism evidence="1 2">
    <name type="scientific">Jannaschia helgolandensis</name>
    <dbReference type="NCBI Taxonomy" id="188906"/>
    <lineage>
        <taxon>Bacteria</taxon>
        <taxon>Pseudomonadati</taxon>
        <taxon>Pseudomonadota</taxon>
        <taxon>Alphaproteobacteria</taxon>
        <taxon>Rhodobacterales</taxon>
        <taxon>Roseobacteraceae</taxon>
        <taxon>Jannaschia</taxon>
    </lineage>
</organism>
<evidence type="ECO:0000313" key="2">
    <source>
        <dbReference type="Proteomes" id="UP000199283"/>
    </source>
</evidence>
<dbReference type="RefSeq" id="WP_175495844.1">
    <property type="nucleotide sequence ID" value="NZ_CAXBJT010000093.1"/>
</dbReference>
<sequence length="51" mass="5615">MRHIPLILTLIAAPVLILGLATADVTPNRDFNTHFTPDRMIEIEAMLTVAS</sequence>